<dbReference type="SUPFAM" id="SSF55895">
    <property type="entry name" value="Ribonuclease Rh-like"/>
    <property type="match status" value="1"/>
</dbReference>
<dbReference type="Proteomes" id="UP000516437">
    <property type="component" value="Chromosome 6"/>
</dbReference>
<dbReference type="InterPro" id="IPR037219">
    <property type="entry name" value="Peptidase_M41-like"/>
</dbReference>
<evidence type="ECO:0000256" key="4">
    <source>
        <dbReference type="ARBA" id="ARBA00010044"/>
    </source>
</evidence>
<dbReference type="GO" id="GO:0033897">
    <property type="term" value="F:ribonuclease T2 activity"/>
    <property type="evidence" value="ECO:0007669"/>
    <property type="project" value="InterPro"/>
</dbReference>
<keyword evidence="12" id="KW-0378">Hydrolase</keyword>
<evidence type="ECO:0000256" key="6">
    <source>
        <dbReference type="ARBA" id="ARBA00022670"/>
    </source>
</evidence>
<organism evidence="24 25">
    <name type="scientific">Morella rubra</name>
    <name type="common">Chinese bayberry</name>
    <dbReference type="NCBI Taxonomy" id="262757"/>
    <lineage>
        <taxon>Eukaryota</taxon>
        <taxon>Viridiplantae</taxon>
        <taxon>Streptophyta</taxon>
        <taxon>Embryophyta</taxon>
        <taxon>Tracheophyta</taxon>
        <taxon>Spermatophyta</taxon>
        <taxon>Magnoliopsida</taxon>
        <taxon>eudicotyledons</taxon>
        <taxon>Gunneridae</taxon>
        <taxon>Pentapetalae</taxon>
        <taxon>rosids</taxon>
        <taxon>fabids</taxon>
        <taxon>Fagales</taxon>
        <taxon>Myricaceae</taxon>
        <taxon>Morella</taxon>
    </lineage>
</organism>
<proteinExistence type="inferred from homology"/>
<dbReference type="Gene3D" id="3.40.50.300">
    <property type="entry name" value="P-loop containing nucleotide triphosphate hydrolases"/>
    <property type="match status" value="1"/>
</dbReference>
<comment type="similarity">
    <text evidence="4">In the C-terminal section; belongs to the peptidase M41 family.</text>
</comment>
<dbReference type="InterPro" id="IPR000642">
    <property type="entry name" value="Peptidase_M41"/>
</dbReference>
<evidence type="ECO:0000256" key="21">
    <source>
        <dbReference type="PIRSR" id="PIRSR633697-1"/>
    </source>
</evidence>
<evidence type="ECO:0000256" key="8">
    <source>
        <dbReference type="ARBA" id="ARBA00022722"/>
    </source>
</evidence>
<keyword evidence="18" id="KW-0472">Membrane</keyword>
<evidence type="ECO:0000313" key="24">
    <source>
        <dbReference type="EMBL" id="KAB1211598.1"/>
    </source>
</evidence>
<evidence type="ECO:0000256" key="14">
    <source>
        <dbReference type="ARBA" id="ARBA00022840"/>
    </source>
</evidence>
<dbReference type="PANTHER" id="PTHR23076">
    <property type="entry name" value="METALLOPROTEASE M41 FTSH"/>
    <property type="match status" value="1"/>
</dbReference>
<evidence type="ECO:0000256" key="11">
    <source>
        <dbReference type="ARBA" id="ARBA00022759"/>
    </source>
</evidence>
<dbReference type="SMART" id="SM00382">
    <property type="entry name" value="AAA"/>
    <property type="match status" value="1"/>
</dbReference>
<evidence type="ECO:0000256" key="5">
    <source>
        <dbReference type="ARBA" id="ARBA00010550"/>
    </source>
</evidence>
<evidence type="ECO:0000256" key="17">
    <source>
        <dbReference type="ARBA" id="ARBA00023049"/>
    </source>
</evidence>
<keyword evidence="25" id="KW-1185">Reference proteome</keyword>
<accession>A0A6A1VIC4</accession>
<dbReference type="FunFam" id="1.20.58.760:FF:000035">
    <property type="entry name" value="ATP-dependent zinc metalloprotease FTSH 6 chloroplastic"/>
    <property type="match status" value="1"/>
</dbReference>
<evidence type="ECO:0000256" key="22">
    <source>
        <dbReference type="RuleBase" id="RU004328"/>
    </source>
</evidence>
<dbReference type="InterPro" id="IPR027417">
    <property type="entry name" value="P-loop_NTPase"/>
</dbReference>
<keyword evidence="9" id="KW-0479">Metal-binding</keyword>
<dbReference type="GO" id="GO:0010304">
    <property type="term" value="P:PSII associated light-harvesting complex II catabolic process"/>
    <property type="evidence" value="ECO:0007669"/>
    <property type="project" value="UniProtKB-ARBA"/>
</dbReference>
<evidence type="ECO:0000256" key="9">
    <source>
        <dbReference type="ARBA" id="ARBA00022723"/>
    </source>
</evidence>
<dbReference type="AlphaFoldDB" id="A0A6A1VIC4"/>
<reference evidence="24 25" key="1">
    <citation type="journal article" date="2019" name="Plant Biotechnol. J.">
        <title>The red bayberry genome and genetic basis of sex determination.</title>
        <authorList>
            <person name="Jia H.M."/>
            <person name="Jia H.J."/>
            <person name="Cai Q.L."/>
            <person name="Wang Y."/>
            <person name="Zhao H.B."/>
            <person name="Yang W.F."/>
            <person name="Wang G.Y."/>
            <person name="Li Y.H."/>
            <person name="Zhan D.L."/>
            <person name="Shen Y.T."/>
            <person name="Niu Q.F."/>
            <person name="Chang L."/>
            <person name="Qiu J."/>
            <person name="Zhao L."/>
            <person name="Xie H.B."/>
            <person name="Fu W.Y."/>
            <person name="Jin J."/>
            <person name="Li X.W."/>
            <person name="Jiao Y."/>
            <person name="Zhou C.C."/>
            <person name="Tu T."/>
            <person name="Chai C.Y."/>
            <person name="Gao J.L."/>
            <person name="Fan L.J."/>
            <person name="van de Weg E."/>
            <person name="Wang J.Y."/>
            <person name="Gao Z.S."/>
        </authorList>
    </citation>
    <scope>NUCLEOTIDE SEQUENCE [LARGE SCALE GENOMIC DNA]</scope>
    <source>
        <tissue evidence="24">Leaves</tissue>
    </source>
</reference>
<sequence length="818" mass="90189">MKEKNVDFAAHPMEISWWPAILDLLGNLAFPLILLGSLPLRASSTNTPGGPNLPFGLERSRAKFQMEPNTGVTFDDVAGVDEAKQDFQEIVEFLKTPEKFAAVGARIPKGVLLVGPPGTGKTLLAKAIAGEAGVPFFSLSGAEFIEMFVGVGASRVRDLFSKAKANSPCLVFFDEIDAVGRQRGTGIGGGNDEREQTLNQLLTEMDGFSGNSGVIVIAATNRPEILDSALLRPGRFDRQVTVGLPDVRGREEILKVHSNNKKLDKDVSLSVIAMRTPRFSGADLANLMNEAAIIAGRRGKERITMKEIDDSIDRIVAGMEGTKMTDGKSKILVAYHEIGHAVCATLTPGHDPVQKVTLIPRGQARGLTWFMPGEDPALLSKQQLFARIVGGLGGRAAEEVLFGDSESTTGAAGDLQIITQIARQMVTMFGMSEIGPWALTDPAVQSGDVVLRMLARNSMSEKLAEDIDSSVRNVIENAYEVAKDHIRNNRDAIDKLVDVLLEKETLTGDEFRAILSEFTDISSIRIDRAPILALQAPANELNQYISREPELRAYESYCMLRKNQLKTVSLALCSASGSLVGIGSYFLAEAMHKDENLFGRWPALISLVPVVQAGAPSARKYDFIYFVQQWQMSLCNIKPCLKPARPAFSIHGLWPSSYSGKPLINYGNGSKFDQHKISDVENRLKEEWPALLHENDYKLWKDEWERHGICSESILPQHVFFEAALKLKGKYRLVEMLAVKDIYPFGDVYSLDSIADAIRASTGHNPQIECRLYKQIPLLSQIFLCFDYNATEIIDCPLKRRCKFGEVMIPFHLFGKGK</sequence>
<dbReference type="OrthoDB" id="1413014at2759"/>
<dbReference type="CDD" id="cd01061">
    <property type="entry name" value="RNase_T2_euk"/>
    <property type="match status" value="1"/>
</dbReference>
<dbReference type="HAMAP" id="MF_01458">
    <property type="entry name" value="FtsH"/>
    <property type="match status" value="1"/>
</dbReference>
<keyword evidence="14" id="KW-0067">ATP-binding</keyword>
<evidence type="ECO:0000256" key="15">
    <source>
        <dbReference type="ARBA" id="ARBA00022946"/>
    </source>
</evidence>
<dbReference type="SUPFAM" id="SSF140990">
    <property type="entry name" value="FtsH protease domain-like"/>
    <property type="match status" value="1"/>
</dbReference>
<dbReference type="FunFam" id="3.40.50.300:FF:000001">
    <property type="entry name" value="ATP-dependent zinc metalloprotease FtsH"/>
    <property type="match status" value="1"/>
</dbReference>
<dbReference type="GO" id="GO:0009535">
    <property type="term" value="C:chloroplast thylakoid membrane"/>
    <property type="evidence" value="ECO:0007669"/>
    <property type="project" value="TreeGrafter"/>
</dbReference>
<keyword evidence="11" id="KW-0255">Endonuclease</keyword>
<keyword evidence="8" id="KW-0540">Nuclease</keyword>
<dbReference type="InterPro" id="IPR003960">
    <property type="entry name" value="ATPase_AAA_CS"/>
</dbReference>
<dbReference type="GO" id="GO:0004176">
    <property type="term" value="F:ATP-dependent peptidase activity"/>
    <property type="evidence" value="ECO:0007669"/>
    <property type="project" value="InterPro"/>
</dbReference>
<dbReference type="SUPFAM" id="SSF52540">
    <property type="entry name" value="P-loop containing nucleoside triphosphate hydrolases"/>
    <property type="match status" value="1"/>
</dbReference>
<dbReference type="InterPro" id="IPR018188">
    <property type="entry name" value="RNase_T2_His_AS_1"/>
</dbReference>
<dbReference type="NCBIfam" id="TIGR01241">
    <property type="entry name" value="FtsH_fam"/>
    <property type="match status" value="1"/>
</dbReference>
<evidence type="ECO:0000256" key="7">
    <source>
        <dbReference type="ARBA" id="ARBA00022692"/>
    </source>
</evidence>
<evidence type="ECO:0000256" key="19">
    <source>
        <dbReference type="ARBA" id="ARBA00023157"/>
    </source>
</evidence>
<evidence type="ECO:0000256" key="10">
    <source>
        <dbReference type="ARBA" id="ARBA00022741"/>
    </source>
</evidence>
<evidence type="ECO:0000256" key="16">
    <source>
        <dbReference type="ARBA" id="ARBA00022989"/>
    </source>
</evidence>
<feature type="active site" evidence="21">
    <location>
        <position position="703"/>
    </location>
</feature>
<dbReference type="Pfam" id="PF00004">
    <property type="entry name" value="AAA"/>
    <property type="match status" value="1"/>
</dbReference>
<dbReference type="GO" id="GO:0006508">
    <property type="term" value="P:proteolysis"/>
    <property type="evidence" value="ECO:0007669"/>
    <property type="project" value="UniProtKB-KW"/>
</dbReference>
<dbReference type="GO" id="GO:0005524">
    <property type="term" value="F:ATP binding"/>
    <property type="evidence" value="ECO:0007669"/>
    <property type="project" value="UniProtKB-KW"/>
</dbReference>
<dbReference type="Pfam" id="PF17862">
    <property type="entry name" value="AAA_lid_3"/>
    <property type="match status" value="1"/>
</dbReference>
<dbReference type="InterPro" id="IPR003959">
    <property type="entry name" value="ATPase_AAA_core"/>
</dbReference>
<dbReference type="GO" id="GO:0003723">
    <property type="term" value="F:RNA binding"/>
    <property type="evidence" value="ECO:0007669"/>
    <property type="project" value="InterPro"/>
</dbReference>
<comment type="cofactor">
    <cofactor evidence="1">
        <name>Zn(2+)</name>
        <dbReference type="ChEBI" id="CHEBI:29105"/>
    </cofactor>
</comment>
<comment type="caution">
    <text evidence="24">The sequence shown here is derived from an EMBL/GenBank/DDBJ whole genome shotgun (WGS) entry which is preliminary data.</text>
</comment>
<dbReference type="InterPro" id="IPR036430">
    <property type="entry name" value="RNase_T2-like_sf"/>
</dbReference>
<dbReference type="InterPro" id="IPR033130">
    <property type="entry name" value="RNase_T2_His_AS_2"/>
</dbReference>
<keyword evidence="16" id="KW-1133">Transmembrane helix</keyword>
<keyword evidence="6 24" id="KW-0645">Protease</keyword>
<dbReference type="InterPro" id="IPR041569">
    <property type="entry name" value="AAA_lid_3"/>
</dbReference>
<comment type="subcellular location">
    <subcellularLocation>
        <location evidence="2">Membrane</location>
    </subcellularLocation>
</comment>
<dbReference type="Pfam" id="PF01434">
    <property type="entry name" value="Peptidase_M41"/>
    <property type="match status" value="1"/>
</dbReference>
<evidence type="ECO:0000256" key="2">
    <source>
        <dbReference type="ARBA" id="ARBA00004370"/>
    </source>
</evidence>
<dbReference type="PROSITE" id="PS00530">
    <property type="entry name" value="RNASE_T2_1"/>
    <property type="match status" value="1"/>
</dbReference>
<dbReference type="PROSITE" id="PS00674">
    <property type="entry name" value="AAA"/>
    <property type="match status" value="1"/>
</dbReference>
<evidence type="ECO:0000313" key="25">
    <source>
        <dbReference type="Proteomes" id="UP000516437"/>
    </source>
</evidence>
<keyword evidence="10" id="KW-0547">Nucleotide-binding</keyword>
<dbReference type="PROSITE" id="PS00531">
    <property type="entry name" value="RNASE_T2_2"/>
    <property type="match status" value="1"/>
</dbReference>
<dbReference type="FunFam" id="1.10.8.60:FF:000001">
    <property type="entry name" value="ATP-dependent zinc metalloprotease FtsH"/>
    <property type="match status" value="1"/>
</dbReference>
<dbReference type="InterPro" id="IPR033697">
    <property type="entry name" value="Ribonuclease_T2_eukaryotic"/>
</dbReference>
<evidence type="ECO:0000256" key="3">
    <source>
        <dbReference type="ARBA" id="ARBA00007469"/>
    </source>
</evidence>
<keyword evidence="20" id="KW-0456">Lyase</keyword>
<evidence type="ECO:0000256" key="1">
    <source>
        <dbReference type="ARBA" id="ARBA00001947"/>
    </source>
</evidence>
<dbReference type="Pfam" id="PF00445">
    <property type="entry name" value="Ribonuclease_T2"/>
    <property type="match status" value="1"/>
</dbReference>
<keyword evidence="15" id="KW-0809">Transit peptide</keyword>
<dbReference type="Gene3D" id="1.10.8.60">
    <property type="match status" value="1"/>
</dbReference>
<comment type="similarity">
    <text evidence="5">In the N-terminal section; belongs to the AAA ATPase family.</text>
</comment>
<dbReference type="CDD" id="cd19501">
    <property type="entry name" value="RecA-like_FtsH"/>
    <property type="match status" value="1"/>
</dbReference>
<keyword evidence="7" id="KW-0812">Transmembrane</keyword>
<keyword evidence="19" id="KW-1015">Disulfide bond</keyword>
<feature type="domain" description="AAA+ ATPase" evidence="23">
    <location>
        <begin position="107"/>
        <end position="246"/>
    </location>
</feature>
<dbReference type="InterPro" id="IPR003593">
    <property type="entry name" value="AAA+_ATPase"/>
</dbReference>
<feature type="active site" evidence="21">
    <location>
        <position position="651"/>
    </location>
</feature>
<evidence type="ECO:0000256" key="18">
    <source>
        <dbReference type="ARBA" id="ARBA00023136"/>
    </source>
</evidence>
<keyword evidence="17 24" id="KW-0482">Metalloprotease</keyword>
<dbReference type="InterPro" id="IPR005936">
    <property type="entry name" value="FtsH"/>
</dbReference>
<evidence type="ECO:0000256" key="20">
    <source>
        <dbReference type="ARBA" id="ARBA00023239"/>
    </source>
</evidence>
<dbReference type="InterPro" id="IPR001568">
    <property type="entry name" value="RNase_T2-like"/>
</dbReference>
<evidence type="ECO:0000256" key="13">
    <source>
        <dbReference type="ARBA" id="ARBA00022833"/>
    </source>
</evidence>
<comment type="similarity">
    <text evidence="3 22">Belongs to the RNase T2 family.</text>
</comment>
<evidence type="ECO:0000256" key="12">
    <source>
        <dbReference type="ARBA" id="ARBA00022801"/>
    </source>
</evidence>
<name>A0A6A1VIC4_9ROSI</name>
<dbReference type="GO" id="GO:0046872">
    <property type="term" value="F:metal ion binding"/>
    <property type="evidence" value="ECO:0007669"/>
    <property type="project" value="UniProtKB-KW"/>
</dbReference>
<dbReference type="Gene3D" id="1.20.58.760">
    <property type="entry name" value="Peptidase M41"/>
    <property type="match status" value="1"/>
</dbReference>
<dbReference type="GO" id="GO:0016887">
    <property type="term" value="F:ATP hydrolysis activity"/>
    <property type="evidence" value="ECO:0007669"/>
    <property type="project" value="InterPro"/>
</dbReference>
<evidence type="ECO:0000259" key="23">
    <source>
        <dbReference type="SMART" id="SM00382"/>
    </source>
</evidence>
<keyword evidence="13" id="KW-0862">Zinc</keyword>
<dbReference type="GO" id="GO:0004222">
    <property type="term" value="F:metalloendopeptidase activity"/>
    <property type="evidence" value="ECO:0007669"/>
    <property type="project" value="InterPro"/>
</dbReference>
<feature type="active site" evidence="21">
    <location>
        <position position="707"/>
    </location>
</feature>
<dbReference type="Gene3D" id="3.90.730.10">
    <property type="entry name" value="Ribonuclease T2-like"/>
    <property type="match status" value="1"/>
</dbReference>
<dbReference type="PANTHER" id="PTHR23076:SF118">
    <property type="entry name" value="ATP-DEPENDENT ZINC METALLOPROTEASE FTSH 6, CHLOROPLASTIC"/>
    <property type="match status" value="1"/>
</dbReference>
<protein>
    <submittedName>
        <fullName evidence="24">ATP-dependent zinc metalloprotease FTSH 6, chloroplastic</fullName>
    </submittedName>
</protein>
<gene>
    <name evidence="24" type="ORF">CJ030_MR6G013928</name>
</gene>
<dbReference type="EMBL" id="RXIC02000024">
    <property type="protein sequence ID" value="KAB1211598.1"/>
    <property type="molecule type" value="Genomic_DNA"/>
</dbReference>